<dbReference type="InterPro" id="IPR036412">
    <property type="entry name" value="HAD-like_sf"/>
</dbReference>
<feature type="region of interest" description="Disordered" evidence="1">
    <location>
        <begin position="533"/>
        <end position="563"/>
    </location>
</feature>
<feature type="region of interest" description="Disordered" evidence="1">
    <location>
        <begin position="838"/>
        <end position="860"/>
    </location>
</feature>
<dbReference type="OrthoDB" id="246010at2759"/>
<gene>
    <name evidence="2" type="ORF">JKF63_04866</name>
</gene>
<reference evidence="2 3" key="1">
    <citation type="submission" date="2021-02" db="EMBL/GenBank/DDBJ databases">
        <title>Porcisia hertigi Genome sequencing and assembly.</title>
        <authorList>
            <person name="Almutairi H."/>
            <person name="Gatherer D."/>
        </authorList>
    </citation>
    <scope>NUCLEOTIDE SEQUENCE [LARGE SCALE GENOMIC DNA]</scope>
    <source>
        <strain evidence="2 3">C119</strain>
    </source>
</reference>
<comment type="caution">
    <text evidence="2">The sequence shown here is derived from an EMBL/GenBank/DDBJ whole genome shotgun (WGS) entry which is preliminary data.</text>
</comment>
<dbReference type="GeneID" id="94290914"/>
<proteinExistence type="predicted"/>
<evidence type="ECO:0000256" key="1">
    <source>
        <dbReference type="SAM" id="MobiDB-lite"/>
    </source>
</evidence>
<feature type="compositionally biased region" description="Polar residues" evidence="1">
    <location>
        <begin position="838"/>
        <end position="853"/>
    </location>
</feature>
<protein>
    <submittedName>
        <fullName evidence="2">Uncharacterized protein</fullName>
    </submittedName>
</protein>
<sequence length="1870" mass="199992">MHRTSATAPGRVSSAAATAPTPLRLARQMVADPRNCATLAPTVSSPLLSAREGSATTCLSHTAPLQRTLLFPPAGGAVPDGEHKDSEGSRATEFPREHTDCSSHVLNSAVATCPTAFPTRFIPQSMGLPRQVSAALVNTTTTSPSFALAFRDIEGEGGDATALDCARRLGSSYGHPAGYLNWFTDGDDDPQGREGHGGDVAGDVEGLGITTQVYVVMYSGLCSCGVDAIATEAGEAPASATAASTLYTAAATPGFLKHSHLPQEQPDTSRGWPHTPLAEGAQEASRLSSVLCAPHLDLPLSYLEQRVLLPPGGGQERRVAHGLSRSGDPFDDTRTLGLEAGRTCPRSPSPSTRTAKTFDMLHDVCACDPIQRLDATAAGNKVTRIAREADLKPLKKAPRTPPDPESGEPHDLAPKSTGARRKGSSTRHQSPQMCVSTDTSTVEPSEGDMAFAAELYARLRFWSLRGQDRSAYIDPSWTRQSSQRRPEEEKWRATPASHDALANACDLGRRTRADPHRPPASLLGISIEADVPRTMKPEIRRQSPDSGTMNKSTSDTTSPSSLTSFGGLSEATGAVNAVLLPLRLLDCTVGTIELQDEAVLLAQRTNHGMRKRRRAAACAEPRQSKRRSALAEEEEEEEPSARSEDEFDEQSRIFLHLPSSSTVNTRGKELLFEALREATEVVVCGVRESRAHTGYHDLLHQRCPSPPPSTPVSTAPQNRAGELFVENANNRGYSPSTGTATEAAATLTAGTLLKSDWLTAVSPWMAAAAAATQGRSFRVVTGTLSRDERNPFAFDTHRHLGMCGIVRWSQGDLSHEEEARDFAMNDRGAEDMMNVEVSTSGCPSQASRATTGGATPHSDSFHAPQRWMPQLPDNDHKQWRCELLKSEFRLARSRCLDCLLVDHTHGRPIGAITLAPWTSPQTSFDPPSGAAYGDDVIRADKQTFTRRDTERQRANTEVGDVPSPQVVVQRTIYVVVGFTHYIAPLWRHLREEKAVLVDMDRTLIDNVITMRSAAERQRHLRHLHRTVTVAEGLSGPANPCFLWHRQTALSSPTSASRADASFGLGRNDAPRLTEEELVESMAKGVSGGPGDGLPCGSKGSCRRCAYFSQDGYTDIVENDGVLRPTVREGVPHTRGDPWCHTQAAAEVSALSSGGLLHRFMRRTASQRQSLGITHYEECGVVKYTAGSSPAFQSDSVAEPPSKGGRNRCESRNTWATSSEPRADADACKSNSEQSAAAAATVASAPSAPCVSEVVYVRPGVRQFLYRVATQWNIPLVLVTKSTRSRTEAILRQVLDPHGVLFPDTRSNVVTADELLRWFDDEAMCGGDLGGYEGASGGSCLGSGDSNGPGAVLNQTSPASSTLDVDYAGLGLSRAPTSTPVSVANAIMRCRKNALKVVQHALDSDAMMAARRAWRAPMWCDLPNRLPKPRSIAVLDDAPQMWEEADWRCTVNVAPYTHIRVDPQAYFSRRGYVSSLVLSCLYGSKCLVCSEGVLRMPERQGAKTSLVSSSPHTPEAALSIRACSRLEAYRWPHCVCVCPPDHLRDVAGAVEDVPFGYSDASHTTTTAATGMSAGVHAMLKALLWRMSSQVAVGSSAPPLLLQGNDDSVATEVTEQVMAIDGWVGPSLRRRRPRHGGDLDVAIARVRKEGGSSLRATAGIEGRGEAIPPALVTTSAGSSRVGQGMLLRLVDTVGADGTTPTSSPPLPLLAGVEGHTAALASASEQSFSSPVPSLYSVRSPSSSATVSSFSSLQSAWDSAPGNATTDTTADLDSDTPSLMVTEASMPPTPKAFRTRPDASLESVALVGCAEVEDADQHEWRIDAGNSFANAMVGRRDEAAVEGSVVQGLTTATPLQPPPATESLAPGRLAGRM</sequence>
<organism evidence="2 3">
    <name type="scientific">Porcisia hertigi</name>
    <dbReference type="NCBI Taxonomy" id="2761500"/>
    <lineage>
        <taxon>Eukaryota</taxon>
        <taxon>Discoba</taxon>
        <taxon>Euglenozoa</taxon>
        <taxon>Kinetoplastea</taxon>
        <taxon>Metakinetoplastina</taxon>
        <taxon>Trypanosomatida</taxon>
        <taxon>Trypanosomatidae</taxon>
        <taxon>Leishmaniinae</taxon>
        <taxon>Porcisia</taxon>
    </lineage>
</organism>
<feature type="region of interest" description="Disordered" evidence="1">
    <location>
        <begin position="313"/>
        <end position="332"/>
    </location>
</feature>
<feature type="region of interest" description="Disordered" evidence="1">
    <location>
        <begin position="1752"/>
        <end position="1772"/>
    </location>
</feature>
<keyword evidence="3" id="KW-1185">Reference proteome</keyword>
<dbReference type="InterPro" id="IPR023214">
    <property type="entry name" value="HAD_sf"/>
</dbReference>
<dbReference type="EMBL" id="JAFJZO010000023">
    <property type="protein sequence ID" value="KAG5504414.1"/>
    <property type="molecule type" value="Genomic_DNA"/>
</dbReference>
<dbReference type="RefSeq" id="XP_067757037.1">
    <property type="nucleotide sequence ID" value="XM_067900837.1"/>
</dbReference>
<feature type="compositionally biased region" description="Basic and acidic residues" evidence="1">
    <location>
        <begin position="80"/>
        <end position="99"/>
    </location>
</feature>
<feature type="compositionally biased region" description="Low complexity" evidence="1">
    <location>
        <begin position="1761"/>
        <end position="1772"/>
    </location>
</feature>
<dbReference type="Gene3D" id="3.40.50.1000">
    <property type="entry name" value="HAD superfamily/HAD-like"/>
    <property type="match status" value="1"/>
</dbReference>
<feature type="compositionally biased region" description="Low complexity" evidence="1">
    <location>
        <begin position="552"/>
        <end position="563"/>
    </location>
</feature>
<dbReference type="KEGG" id="phet:94290914"/>
<feature type="region of interest" description="Disordered" evidence="1">
    <location>
        <begin position="475"/>
        <end position="495"/>
    </location>
</feature>
<accession>A0A836I7M4</accession>
<feature type="compositionally biased region" description="Basic and acidic residues" evidence="1">
    <location>
        <begin position="533"/>
        <end position="543"/>
    </location>
</feature>
<feature type="region of interest" description="Disordered" evidence="1">
    <location>
        <begin position="1189"/>
        <end position="1225"/>
    </location>
</feature>
<feature type="region of interest" description="Disordered" evidence="1">
    <location>
        <begin position="388"/>
        <end position="445"/>
    </location>
</feature>
<feature type="region of interest" description="Disordered" evidence="1">
    <location>
        <begin position="1847"/>
        <end position="1870"/>
    </location>
</feature>
<feature type="region of interest" description="Disordered" evidence="1">
    <location>
        <begin position="610"/>
        <end position="649"/>
    </location>
</feature>
<feature type="region of interest" description="Disordered" evidence="1">
    <location>
        <begin position="1"/>
        <end position="20"/>
    </location>
</feature>
<feature type="compositionally biased region" description="Polar residues" evidence="1">
    <location>
        <begin position="426"/>
        <end position="443"/>
    </location>
</feature>
<evidence type="ECO:0000313" key="3">
    <source>
        <dbReference type="Proteomes" id="UP000674318"/>
    </source>
</evidence>
<dbReference type="SUPFAM" id="SSF56784">
    <property type="entry name" value="HAD-like"/>
    <property type="match status" value="1"/>
</dbReference>
<name>A0A836I7M4_9TRYP</name>
<feature type="region of interest" description="Disordered" evidence="1">
    <location>
        <begin position="70"/>
        <end position="99"/>
    </location>
</feature>
<evidence type="ECO:0000313" key="2">
    <source>
        <dbReference type="EMBL" id="KAG5504414.1"/>
    </source>
</evidence>
<dbReference type="Proteomes" id="UP000674318">
    <property type="component" value="Unassembled WGS sequence"/>
</dbReference>